<dbReference type="PANTHER" id="PTHR40032:SF1">
    <property type="entry name" value="EXPORTED PROTEIN"/>
    <property type="match status" value="1"/>
</dbReference>
<sequence length="303" mass="35971">MMDKETELLFERHLTQLNQSYLDGTEIKTIPKAQRKCLQREQQHMKDRESRVLKVSGQITPYRMLSIEGRRYVDYFYDYARFMHTNERYYMEECRERRKAVFTGDEMVHDERISLPKAAHIDQYAREGSAPLLQRSGQKRRSYNRLEAVKYAERWWDDYNPQYHHFTDNCTNFISQCLAAGGAPMHGEPDRGKGWWYTGDNWSYSWAVAHSMRWYLSGATKGLTAKEVERAKDLQPGDIICYDFEGDGHWDHNTIVVMKDGNQEPLVNAQTENSRNRYWSYEDSSAWTPNITYKFFHINDTFT</sequence>
<protein>
    <recommendedName>
        <fullName evidence="1">Putative amidase domain-containing protein</fullName>
    </recommendedName>
</protein>
<accession>A0A841PQY1</accession>
<name>A0A841PQY1_9BACL</name>
<gene>
    <name evidence="2" type="ORF">HNR44_001535</name>
</gene>
<feature type="domain" description="Putative amidase" evidence="1">
    <location>
        <begin position="142"/>
        <end position="294"/>
    </location>
</feature>
<evidence type="ECO:0000313" key="3">
    <source>
        <dbReference type="Proteomes" id="UP000568839"/>
    </source>
</evidence>
<reference evidence="2 3" key="1">
    <citation type="submission" date="2020-08" db="EMBL/GenBank/DDBJ databases">
        <title>Genomic Encyclopedia of Type Strains, Phase IV (KMG-IV): sequencing the most valuable type-strain genomes for metagenomic binning, comparative biology and taxonomic classification.</title>
        <authorList>
            <person name="Goeker M."/>
        </authorList>
    </citation>
    <scope>NUCLEOTIDE SEQUENCE [LARGE SCALE GENOMIC DNA]</scope>
    <source>
        <strain evidence="2 3">DSM 21769</strain>
    </source>
</reference>
<keyword evidence="3" id="KW-1185">Reference proteome</keyword>
<evidence type="ECO:0000259" key="1">
    <source>
        <dbReference type="Pfam" id="PF12671"/>
    </source>
</evidence>
<dbReference type="EMBL" id="JACHHJ010000001">
    <property type="protein sequence ID" value="MBB6449586.1"/>
    <property type="molecule type" value="Genomic_DNA"/>
</dbReference>
<dbReference type="RefSeq" id="WP_246407034.1">
    <property type="nucleotide sequence ID" value="NZ_JACHHJ010000001.1"/>
</dbReference>
<dbReference type="Pfam" id="PF12671">
    <property type="entry name" value="Amidase_6"/>
    <property type="match status" value="1"/>
</dbReference>
<organism evidence="2 3">
    <name type="scientific">Geomicrobium halophilum</name>
    <dbReference type="NCBI Taxonomy" id="549000"/>
    <lineage>
        <taxon>Bacteria</taxon>
        <taxon>Bacillati</taxon>
        <taxon>Bacillota</taxon>
        <taxon>Bacilli</taxon>
        <taxon>Bacillales</taxon>
        <taxon>Geomicrobium</taxon>
    </lineage>
</organism>
<dbReference type="Proteomes" id="UP000568839">
    <property type="component" value="Unassembled WGS sequence"/>
</dbReference>
<dbReference type="AlphaFoldDB" id="A0A841PQY1"/>
<evidence type="ECO:0000313" key="2">
    <source>
        <dbReference type="EMBL" id="MBB6449586.1"/>
    </source>
</evidence>
<comment type="caution">
    <text evidence="2">The sequence shown here is derived from an EMBL/GenBank/DDBJ whole genome shotgun (WGS) entry which is preliminary data.</text>
</comment>
<proteinExistence type="predicted"/>
<dbReference type="PANTHER" id="PTHR40032">
    <property type="entry name" value="EXPORTED PROTEIN-RELATED"/>
    <property type="match status" value="1"/>
</dbReference>
<dbReference type="InterPro" id="IPR024301">
    <property type="entry name" value="Amidase_6"/>
</dbReference>